<dbReference type="AlphaFoldDB" id="A0ABD0MVV9"/>
<feature type="compositionally biased region" description="Low complexity" evidence="1">
    <location>
        <begin position="201"/>
        <end position="212"/>
    </location>
</feature>
<protein>
    <submittedName>
        <fullName evidence="3">Uncharacterized protein</fullName>
    </submittedName>
</protein>
<name>A0ABD0MVV9_CIRMR</name>
<feature type="region of interest" description="Disordered" evidence="1">
    <location>
        <begin position="201"/>
        <end position="258"/>
    </location>
</feature>
<keyword evidence="2" id="KW-0472">Membrane</keyword>
<evidence type="ECO:0000256" key="1">
    <source>
        <dbReference type="SAM" id="MobiDB-lite"/>
    </source>
</evidence>
<reference evidence="3 4" key="1">
    <citation type="submission" date="2024-05" db="EMBL/GenBank/DDBJ databases">
        <title>Genome sequencing and assembly of Indian major carp, Cirrhinus mrigala (Hamilton, 1822).</title>
        <authorList>
            <person name="Mohindra V."/>
            <person name="Chowdhury L.M."/>
            <person name="Lal K."/>
            <person name="Jena J.K."/>
        </authorList>
    </citation>
    <scope>NUCLEOTIDE SEQUENCE [LARGE SCALE GENOMIC DNA]</scope>
    <source>
        <strain evidence="3">CM1030</strain>
        <tissue evidence="3">Blood</tissue>
    </source>
</reference>
<gene>
    <name evidence="3" type="ORF">M9458_050598</name>
</gene>
<accession>A0ABD0MVV9</accession>
<proteinExistence type="predicted"/>
<organism evidence="3 4">
    <name type="scientific">Cirrhinus mrigala</name>
    <name type="common">Mrigala</name>
    <dbReference type="NCBI Taxonomy" id="683832"/>
    <lineage>
        <taxon>Eukaryota</taxon>
        <taxon>Metazoa</taxon>
        <taxon>Chordata</taxon>
        <taxon>Craniata</taxon>
        <taxon>Vertebrata</taxon>
        <taxon>Euteleostomi</taxon>
        <taxon>Actinopterygii</taxon>
        <taxon>Neopterygii</taxon>
        <taxon>Teleostei</taxon>
        <taxon>Ostariophysi</taxon>
        <taxon>Cypriniformes</taxon>
        <taxon>Cyprinidae</taxon>
        <taxon>Labeoninae</taxon>
        <taxon>Labeonini</taxon>
        <taxon>Cirrhinus</taxon>
    </lineage>
</organism>
<feature type="compositionally biased region" description="Low complexity" evidence="1">
    <location>
        <begin position="165"/>
        <end position="175"/>
    </location>
</feature>
<dbReference type="Proteomes" id="UP001529510">
    <property type="component" value="Unassembled WGS sequence"/>
</dbReference>
<keyword evidence="2" id="KW-0812">Transmembrane</keyword>
<keyword evidence="2" id="KW-1133">Transmembrane helix</keyword>
<evidence type="ECO:0000313" key="3">
    <source>
        <dbReference type="EMBL" id="KAL0154139.1"/>
    </source>
</evidence>
<evidence type="ECO:0000313" key="4">
    <source>
        <dbReference type="Proteomes" id="UP001529510"/>
    </source>
</evidence>
<comment type="caution">
    <text evidence="3">The sequence shown here is derived from an EMBL/GenBank/DDBJ whole genome shotgun (WGS) entry which is preliminary data.</text>
</comment>
<feature type="region of interest" description="Disordered" evidence="1">
    <location>
        <begin position="139"/>
        <end position="176"/>
    </location>
</feature>
<evidence type="ECO:0000256" key="2">
    <source>
        <dbReference type="SAM" id="Phobius"/>
    </source>
</evidence>
<keyword evidence="4" id="KW-1185">Reference proteome</keyword>
<feature type="transmembrane region" description="Helical" evidence="2">
    <location>
        <begin position="384"/>
        <end position="409"/>
    </location>
</feature>
<dbReference type="EMBL" id="JAMKFB020000045">
    <property type="protein sequence ID" value="KAL0154139.1"/>
    <property type="molecule type" value="Genomic_DNA"/>
</dbReference>
<sequence>MDLASINVVPRRGNTILECITIFIFQNGRDLEDYDGAVESTAAEGDRSLDLGHLDIELDLTDFTENIYVEQNLIEFYGNVFEDMRSLPPSYELSACLDFPPTLSPSVISSCWPCCLSPTTAAHPQPIICAVGSPRVCQSPSAPRLEDPSSPPPASESWTLPRPSDPAAPLRLSAPLSPPLPVGPSLPPGSLVPPAPSWSVVVPPSPQDSTPPAALVAPSHRLPPAPPQSSVAPTPLRTSGSPPPHPPRSPEPWAPPWPSGSSVSPRIFSSPSPPWAPPPLPPSVGPLESSVLPPPWLLPPSAPPWATIMAAAWASPGSSYSGSLLCPPWLLPPSDPPWTLLSPAWLLPPSSPPWTLLVVRPPPGPPSTLTFCSHSTSTNVTPLWTVYVGFSLLCPYIVFPVPVLVKSLLVKYPHLSLRH</sequence>
<feature type="compositionally biased region" description="Polar residues" evidence="1">
    <location>
        <begin position="228"/>
        <end position="238"/>
    </location>
</feature>
<feature type="compositionally biased region" description="Pro residues" evidence="1">
    <location>
        <begin position="241"/>
        <end position="258"/>
    </location>
</feature>